<keyword evidence="2" id="KW-1185">Reference proteome</keyword>
<dbReference type="Proteomes" id="UP000031036">
    <property type="component" value="Unassembled WGS sequence"/>
</dbReference>
<organism evidence="1 2">
    <name type="scientific">Toxocara canis</name>
    <name type="common">Canine roundworm</name>
    <dbReference type="NCBI Taxonomy" id="6265"/>
    <lineage>
        <taxon>Eukaryota</taxon>
        <taxon>Metazoa</taxon>
        <taxon>Ecdysozoa</taxon>
        <taxon>Nematoda</taxon>
        <taxon>Chromadorea</taxon>
        <taxon>Rhabditida</taxon>
        <taxon>Spirurina</taxon>
        <taxon>Ascaridomorpha</taxon>
        <taxon>Ascaridoidea</taxon>
        <taxon>Toxocaridae</taxon>
        <taxon>Toxocara</taxon>
    </lineage>
</organism>
<dbReference type="EMBL" id="JPKZ01000750">
    <property type="protein sequence ID" value="KHN85680.1"/>
    <property type="molecule type" value="Genomic_DNA"/>
</dbReference>
<protein>
    <submittedName>
        <fullName evidence="1">Uncharacterized protein</fullName>
    </submittedName>
</protein>
<reference evidence="1 2" key="1">
    <citation type="submission" date="2014-11" db="EMBL/GenBank/DDBJ databases">
        <title>Genetic blueprint of the zoonotic pathogen Toxocara canis.</title>
        <authorList>
            <person name="Zhu X.-Q."/>
            <person name="Korhonen P.K."/>
            <person name="Cai H."/>
            <person name="Young N.D."/>
            <person name="Nejsum P."/>
            <person name="von Samson-Himmelstjerna G."/>
            <person name="Boag P.R."/>
            <person name="Tan P."/>
            <person name="Li Q."/>
            <person name="Min J."/>
            <person name="Yang Y."/>
            <person name="Wang X."/>
            <person name="Fang X."/>
            <person name="Hall R.S."/>
            <person name="Hofmann A."/>
            <person name="Sternberg P.W."/>
            <person name="Jex A.R."/>
            <person name="Gasser R.B."/>
        </authorList>
    </citation>
    <scope>NUCLEOTIDE SEQUENCE [LARGE SCALE GENOMIC DNA]</scope>
    <source>
        <strain evidence="1">PN_DK_2014</strain>
    </source>
</reference>
<proteinExistence type="predicted"/>
<evidence type="ECO:0000313" key="1">
    <source>
        <dbReference type="EMBL" id="KHN85680.1"/>
    </source>
</evidence>
<dbReference type="AlphaFoldDB" id="A0A0B2VXI8"/>
<gene>
    <name evidence="1" type="ORF">Tcan_09260</name>
</gene>
<sequence>MAQEDALEVAVEGQAIQIIRDLEQCFSGTWQSAESNELRITEAAIFNKALNRIFRFWIDMTGFKNVP</sequence>
<name>A0A0B2VXI8_TOXCA</name>
<comment type="caution">
    <text evidence="1">The sequence shown here is derived from an EMBL/GenBank/DDBJ whole genome shotgun (WGS) entry which is preliminary data.</text>
</comment>
<accession>A0A0B2VXI8</accession>
<evidence type="ECO:0000313" key="2">
    <source>
        <dbReference type="Proteomes" id="UP000031036"/>
    </source>
</evidence>